<evidence type="ECO:0000313" key="2">
    <source>
        <dbReference type="Proteomes" id="UP000216605"/>
    </source>
</evidence>
<gene>
    <name evidence="1" type="ORF">CHU92_14650</name>
</gene>
<name>A0A255YSB9_9FLAO</name>
<organism evidence="1 2">
    <name type="scientific">Flavobacterium cyanobacteriorum</name>
    <dbReference type="NCBI Taxonomy" id="2022802"/>
    <lineage>
        <taxon>Bacteria</taxon>
        <taxon>Pseudomonadati</taxon>
        <taxon>Bacteroidota</taxon>
        <taxon>Flavobacteriia</taxon>
        <taxon>Flavobacteriales</taxon>
        <taxon>Flavobacteriaceae</taxon>
        <taxon>Flavobacterium</taxon>
    </lineage>
</organism>
<dbReference type="Gene3D" id="3.20.20.370">
    <property type="entry name" value="Glycoside hydrolase/deacetylase"/>
    <property type="match status" value="1"/>
</dbReference>
<accession>A0A255YSB9</accession>
<protein>
    <recommendedName>
        <fullName evidence="3">NodB homology domain-containing protein</fullName>
    </recommendedName>
</protein>
<proteinExistence type="predicted"/>
<evidence type="ECO:0008006" key="3">
    <source>
        <dbReference type="Google" id="ProtNLM"/>
    </source>
</evidence>
<reference evidence="1 2" key="1">
    <citation type="submission" date="2017-07" db="EMBL/GenBank/DDBJ databases">
        <title>Flavobacterium cyanobacteriorum sp. nov., isolated from cyanobacterial aggregates in a eutrophic lake.</title>
        <authorList>
            <person name="Cai H."/>
        </authorList>
    </citation>
    <scope>NUCLEOTIDE SEQUENCE [LARGE SCALE GENOMIC DNA]</scope>
    <source>
        <strain evidence="1 2">TH021</strain>
    </source>
</reference>
<evidence type="ECO:0000313" key="1">
    <source>
        <dbReference type="EMBL" id="OYQ32112.1"/>
    </source>
</evidence>
<dbReference type="AlphaFoldDB" id="A0A255YSB9"/>
<dbReference type="EMBL" id="NOXV01000304">
    <property type="protein sequence ID" value="OYQ32112.1"/>
    <property type="molecule type" value="Genomic_DNA"/>
</dbReference>
<comment type="caution">
    <text evidence="1">The sequence shown here is derived from an EMBL/GenBank/DDBJ whole genome shotgun (WGS) entry which is preliminary data.</text>
</comment>
<dbReference type="Proteomes" id="UP000216605">
    <property type="component" value="Unassembled WGS sequence"/>
</dbReference>
<keyword evidence="2" id="KW-1185">Reference proteome</keyword>
<sequence length="338" mass="39323">MPSKAVYEKLEAKGVLLHKNPYNRYDSLETAEDLEALYTTLIQFQDSSGNHPVITTNFVTANPDFIKIKDSGFASYSYEPFTETYKSYPGTESSWKMVQEGMANNFIKPQFHGREHLNVKHWLMLLEEPDTDVLNAFNEKVFCMDIQGKENDRSNLMASFDFKNTEEQKYVVESLKDGLQLFESIFGYRSSSMIAPCNVWDDSAEKVAKDYEVKYIQSLRGRFVPQMSAGYKREYPAMGEKNQFGQYYFIRNAYFEPSTNKSYDWVGNCIKKIDAAFFWNKPAIISTHRLNFIGAIEPENRKRNLEMFSVLLRKIQKKWPEAEFISTDALGELYEKQK</sequence>